<reference evidence="8 9" key="1">
    <citation type="journal article" date="2020" name="Nature">
        <title>Six reference-quality genomes reveal evolution of bat adaptations.</title>
        <authorList>
            <person name="Jebb D."/>
            <person name="Huang Z."/>
            <person name="Pippel M."/>
            <person name="Hughes G.M."/>
            <person name="Lavrichenko K."/>
            <person name="Devanna P."/>
            <person name="Winkler S."/>
            <person name="Jermiin L.S."/>
            <person name="Skirmuntt E.C."/>
            <person name="Katzourakis A."/>
            <person name="Burkitt-Gray L."/>
            <person name="Ray D.A."/>
            <person name="Sullivan K.A.M."/>
            <person name="Roscito J.G."/>
            <person name="Kirilenko B.M."/>
            <person name="Davalos L.M."/>
            <person name="Corthals A.P."/>
            <person name="Power M.L."/>
            <person name="Jones G."/>
            <person name="Ransome R.D."/>
            <person name="Dechmann D.K.N."/>
            <person name="Locatelli A.G."/>
            <person name="Puechmaille S.J."/>
            <person name="Fedrigo O."/>
            <person name="Jarvis E.D."/>
            <person name="Hiller M."/>
            <person name="Vernes S.C."/>
            <person name="Myers E.W."/>
            <person name="Teeling E.C."/>
        </authorList>
    </citation>
    <scope>NUCLEOTIDE SEQUENCE [LARGE SCALE GENOMIC DNA]</scope>
    <source>
        <strain evidence="8">Bat1K_MPI-CBG_1</strain>
    </source>
</reference>
<proteinExistence type="inferred from homology"/>
<evidence type="ECO:0000313" key="8">
    <source>
        <dbReference type="EMBL" id="KAF6091647.1"/>
    </source>
</evidence>
<evidence type="ECO:0000256" key="7">
    <source>
        <dbReference type="SAM" id="Phobius"/>
    </source>
</evidence>
<keyword evidence="5" id="KW-0175">Coiled coil</keyword>
<name>A0A833Z9C8_9CHIR</name>
<dbReference type="PANTHER" id="PTHR17613:SF10">
    <property type="entry name" value="TESTIS-SPECIFIC PROTEIN TEX28"/>
    <property type="match status" value="1"/>
</dbReference>
<protein>
    <submittedName>
        <fullName evidence="8">Testis expressed 28</fullName>
    </submittedName>
</protein>
<dbReference type="Proteomes" id="UP000664940">
    <property type="component" value="Unassembled WGS sequence"/>
</dbReference>
<dbReference type="InterPro" id="IPR019394">
    <property type="entry name" value="TEX28/TMCC"/>
</dbReference>
<feature type="transmembrane region" description="Helical" evidence="7">
    <location>
        <begin position="262"/>
        <end position="287"/>
    </location>
</feature>
<feature type="transmembrane region" description="Helical" evidence="7">
    <location>
        <begin position="294"/>
        <end position="312"/>
    </location>
</feature>
<keyword evidence="3 7" id="KW-0812">Transmembrane</keyword>
<dbReference type="PANTHER" id="PTHR17613">
    <property type="entry name" value="CEREBRAL PROTEIN-11-RELATED"/>
    <property type="match status" value="1"/>
</dbReference>
<evidence type="ECO:0000256" key="3">
    <source>
        <dbReference type="ARBA" id="ARBA00022692"/>
    </source>
</evidence>
<evidence type="ECO:0000256" key="5">
    <source>
        <dbReference type="ARBA" id="ARBA00023054"/>
    </source>
</evidence>
<accession>A0A833Z9C8</accession>
<keyword evidence="6 7" id="KW-0472">Membrane</keyword>
<evidence type="ECO:0000256" key="6">
    <source>
        <dbReference type="ARBA" id="ARBA00023136"/>
    </source>
</evidence>
<dbReference type="GO" id="GO:0016020">
    <property type="term" value="C:membrane"/>
    <property type="evidence" value="ECO:0007669"/>
    <property type="project" value="UniProtKB-SubCell"/>
</dbReference>
<comment type="caution">
    <text evidence="8">The sequence shown here is derived from an EMBL/GenBank/DDBJ whole genome shotgun (WGS) entry which is preliminary data.</text>
</comment>
<evidence type="ECO:0000256" key="2">
    <source>
        <dbReference type="ARBA" id="ARBA00008108"/>
    </source>
</evidence>
<keyword evidence="4 7" id="KW-1133">Transmembrane helix</keyword>
<dbReference type="AlphaFoldDB" id="A0A833Z9C8"/>
<dbReference type="EMBL" id="JABVXQ010000009">
    <property type="protein sequence ID" value="KAF6091647.1"/>
    <property type="molecule type" value="Genomic_DNA"/>
</dbReference>
<evidence type="ECO:0000256" key="4">
    <source>
        <dbReference type="ARBA" id="ARBA00022989"/>
    </source>
</evidence>
<organism evidence="8 9">
    <name type="scientific">Phyllostomus discolor</name>
    <name type="common">pale spear-nosed bat</name>
    <dbReference type="NCBI Taxonomy" id="89673"/>
    <lineage>
        <taxon>Eukaryota</taxon>
        <taxon>Metazoa</taxon>
        <taxon>Chordata</taxon>
        <taxon>Craniata</taxon>
        <taxon>Vertebrata</taxon>
        <taxon>Euteleostomi</taxon>
        <taxon>Mammalia</taxon>
        <taxon>Eutheria</taxon>
        <taxon>Laurasiatheria</taxon>
        <taxon>Chiroptera</taxon>
        <taxon>Yangochiroptera</taxon>
        <taxon>Phyllostomidae</taxon>
        <taxon>Phyllostominae</taxon>
        <taxon>Phyllostomus</taxon>
    </lineage>
</organism>
<evidence type="ECO:0000256" key="1">
    <source>
        <dbReference type="ARBA" id="ARBA00004370"/>
    </source>
</evidence>
<dbReference type="Pfam" id="PF10267">
    <property type="entry name" value="Tmemb_cc2"/>
    <property type="match status" value="2"/>
</dbReference>
<dbReference type="GO" id="GO:0012505">
    <property type="term" value="C:endomembrane system"/>
    <property type="evidence" value="ECO:0007669"/>
    <property type="project" value="TreeGrafter"/>
</dbReference>
<evidence type="ECO:0000313" key="9">
    <source>
        <dbReference type="Proteomes" id="UP000664940"/>
    </source>
</evidence>
<comment type="subcellular location">
    <subcellularLocation>
        <location evidence="1">Membrane</location>
    </subcellularLocation>
</comment>
<gene>
    <name evidence="8" type="ORF">HJG60_018769</name>
</gene>
<comment type="similarity">
    <text evidence="2">Belongs to the TEX28 family.</text>
</comment>
<sequence>MEKASQDKNAVGYLKLVSKTNRHQIPHIRQAFKKVNQRASAAIAQIQRRLCQCHQQLQELEKSCWHKDSVLKVESSLDNCQQPSEKAPFLEPTKLGGKDCLSTNLSNRHFPLESHFPALQRGKSSERKRNLLLQKVKEELKEVDKFHLSLQVSYQSLKEKYLTDLQVSLESLKKEKCRQALMEELVNNHLQGYLNETHRLKQNLACAEEQMAYLSYERAKEIWEVMETFKSRIAKLETLQQVTQLEMTENLRNCSQKFMFRFLNLFLTLATTFLVFIFTVCTCPFLLLNSRLRICTILTLIGFGALAWQKWYAIPAMDWQAWVASRWRLYSKDSKSLSDGP</sequence>